<evidence type="ECO:0000313" key="5">
    <source>
        <dbReference type="EMBL" id="KAL0158256.1"/>
    </source>
</evidence>
<feature type="domain" description="Kazal-like" evidence="4">
    <location>
        <begin position="15"/>
        <end position="68"/>
    </location>
</feature>
<dbReference type="SUPFAM" id="SSF100895">
    <property type="entry name" value="Kazal-type serine protease inhibitors"/>
    <property type="match status" value="1"/>
</dbReference>
<dbReference type="Proteomes" id="UP001529510">
    <property type="component" value="Unassembled WGS sequence"/>
</dbReference>
<dbReference type="AlphaFoldDB" id="A0ABD0NBJ2"/>
<evidence type="ECO:0000256" key="3">
    <source>
        <dbReference type="ARBA" id="ARBA00023157"/>
    </source>
</evidence>
<dbReference type="FunFam" id="3.30.60.30:FF:000022">
    <property type="entry name" value="Transmembrane agrin"/>
    <property type="match status" value="1"/>
</dbReference>
<feature type="non-terminal residue" evidence="5">
    <location>
        <position position="68"/>
    </location>
</feature>
<keyword evidence="3" id="KW-1015">Disulfide bond</keyword>
<dbReference type="Pfam" id="PF07648">
    <property type="entry name" value="Kazal_2"/>
    <property type="match status" value="1"/>
</dbReference>
<keyword evidence="2" id="KW-0722">Serine protease inhibitor</keyword>
<comment type="caution">
    <text evidence="5">The sequence shown here is derived from an EMBL/GenBank/DDBJ whole genome shotgun (WGS) entry which is preliminary data.</text>
</comment>
<sequence>GCPNGCKFNAVCLLENGEFRCSCDPIQCDGTYKPLCGKNGKTYPNDCERKLDECRTKTDIPVKQQGPC</sequence>
<gene>
    <name evidence="5" type="ORF">M9458_046332</name>
</gene>
<protein>
    <recommendedName>
        <fullName evidence="4">Kazal-like domain-containing protein</fullName>
    </recommendedName>
</protein>
<dbReference type="InterPro" id="IPR050653">
    <property type="entry name" value="Prot_Inhib_GrowthFact_Antg"/>
</dbReference>
<name>A0ABD0NBJ2_CIRMR</name>
<feature type="non-terminal residue" evidence="5">
    <location>
        <position position="1"/>
    </location>
</feature>
<evidence type="ECO:0000256" key="1">
    <source>
        <dbReference type="ARBA" id="ARBA00022690"/>
    </source>
</evidence>
<dbReference type="SMART" id="SM00280">
    <property type="entry name" value="KAZAL"/>
    <property type="match status" value="1"/>
</dbReference>
<evidence type="ECO:0000256" key="2">
    <source>
        <dbReference type="ARBA" id="ARBA00022900"/>
    </source>
</evidence>
<dbReference type="PROSITE" id="PS51465">
    <property type="entry name" value="KAZAL_2"/>
    <property type="match status" value="1"/>
</dbReference>
<dbReference type="EMBL" id="JAMKFB020000023">
    <property type="protein sequence ID" value="KAL0158256.1"/>
    <property type="molecule type" value="Genomic_DNA"/>
</dbReference>
<dbReference type="PANTHER" id="PTHR10913">
    <property type="entry name" value="FOLLISTATIN-RELATED"/>
    <property type="match status" value="1"/>
</dbReference>
<evidence type="ECO:0000313" key="6">
    <source>
        <dbReference type="Proteomes" id="UP001529510"/>
    </source>
</evidence>
<dbReference type="CDD" id="cd00104">
    <property type="entry name" value="KAZAL_FS"/>
    <property type="match status" value="1"/>
</dbReference>
<evidence type="ECO:0000259" key="4">
    <source>
        <dbReference type="PROSITE" id="PS51465"/>
    </source>
</evidence>
<accession>A0ABD0NBJ2</accession>
<reference evidence="5 6" key="1">
    <citation type="submission" date="2024-05" db="EMBL/GenBank/DDBJ databases">
        <title>Genome sequencing and assembly of Indian major carp, Cirrhinus mrigala (Hamilton, 1822).</title>
        <authorList>
            <person name="Mohindra V."/>
            <person name="Chowdhury L.M."/>
            <person name="Lal K."/>
            <person name="Jena J.K."/>
        </authorList>
    </citation>
    <scope>NUCLEOTIDE SEQUENCE [LARGE SCALE GENOMIC DNA]</scope>
    <source>
        <strain evidence="5">CM1030</strain>
        <tissue evidence="5">Blood</tissue>
    </source>
</reference>
<dbReference type="InterPro" id="IPR002350">
    <property type="entry name" value="Kazal_dom"/>
</dbReference>
<organism evidence="5 6">
    <name type="scientific">Cirrhinus mrigala</name>
    <name type="common">Mrigala</name>
    <dbReference type="NCBI Taxonomy" id="683832"/>
    <lineage>
        <taxon>Eukaryota</taxon>
        <taxon>Metazoa</taxon>
        <taxon>Chordata</taxon>
        <taxon>Craniata</taxon>
        <taxon>Vertebrata</taxon>
        <taxon>Euteleostomi</taxon>
        <taxon>Actinopterygii</taxon>
        <taxon>Neopterygii</taxon>
        <taxon>Teleostei</taxon>
        <taxon>Ostariophysi</taxon>
        <taxon>Cypriniformes</taxon>
        <taxon>Cyprinidae</taxon>
        <taxon>Labeoninae</taxon>
        <taxon>Labeonini</taxon>
        <taxon>Cirrhinus</taxon>
    </lineage>
</organism>
<dbReference type="InterPro" id="IPR036058">
    <property type="entry name" value="Kazal_dom_sf"/>
</dbReference>
<dbReference type="PANTHER" id="PTHR10913:SF45">
    <property type="entry name" value="FOLLISTATIN, ISOFORM A-RELATED"/>
    <property type="match status" value="1"/>
</dbReference>
<keyword evidence="6" id="KW-1185">Reference proteome</keyword>
<proteinExistence type="predicted"/>
<dbReference type="Gene3D" id="3.30.60.30">
    <property type="match status" value="1"/>
</dbReference>
<keyword evidence="1" id="KW-0646">Protease inhibitor</keyword>